<organism evidence="2 3">
    <name type="scientific">Aspergillus ruber (strain CBS 135680)</name>
    <dbReference type="NCBI Taxonomy" id="1388766"/>
    <lineage>
        <taxon>Eukaryota</taxon>
        <taxon>Fungi</taxon>
        <taxon>Dikarya</taxon>
        <taxon>Ascomycota</taxon>
        <taxon>Pezizomycotina</taxon>
        <taxon>Eurotiomycetes</taxon>
        <taxon>Eurotiomycetidae</taxon>
        <taxon>Eurotiales</taxon>
        <taxon>Aspergillaceae</taxon>
        <taxon>Aspergillus</taxon>
        <taxon>Aspergillus subgen. Aspergillus</taxon>
    </lineage>
</organism>
<gene>
    <name evidence="2" type="ORF">EURHEDRAFT_335459</name>
</gene>
<dbReference type="RefSeq" id="XP_040640377.1">
    <property type="nucleotide sequence ID" value="XM_040778380.1"/>
</dbReference>
<evidence type="ECO:0000256" key="1">
    <source>
        <dbReference type="SAM" id="MobiDB-lite"/>
    </source>
</evidence>
<evidence type="ECO:0000313" key="2">
    <source>
        <dbReference type="EMBL" id="EYE96689.1"/>
    </source>
</evidence>
<dbReference type="GeneID" id="63693504"/>
<reference evidence="3" key="1">
    <citation type="journal article" date="2014" name="Nat. Commun.">
        <title>Genomic adaptations of the halophilic Dead Sea filamentous fungus Eurotium rubrum.</title>
        <authorList>
            <person name="Kis-Papo T."/>
            <person name="Weig A.R."/>
            <person name="Riley R."/>
            <person name="Persoh D."/>
            <person name="Salamov A."/>
            <person name="Sun H."/>
            <person name="Lipzen A."/>
            <person name="Wasser S.P."/>
            <person name="Rambold G."/>
            <person name="Grigoriev I.V."/>
            <person name="Nevo E."/>
        </authorList>
    </citation>
    <scope>NUCLEOTIDE SEQUENCE [LARGE SCALE GENOMIC DNA]</scope>
    <source>
        <strain evidence="3">CBS 135680</strain>
    </source>
</reference>
<protein>
    <submittedName>
        <fullName evidence="2">Uncharacterized protein</fullName>
    </submittedName>
</protein>
<sequence length="121" mass="13214">MDAWSFTATKHRYDFRSQVWQIAVQGPRSMHCWLCSGPADIGDAPHCDHRRPIGRIGSPSVNNDRLDDNGFVLVGAGEAQWALHGDAAQIAISGGWHRASPGPKNGTNGPPQLNHLRHDLC</sequence>
<dbReference type="Proteomes" id="UP000019804">
    <property type="component" value="Unassembled WGS sequence"/>
</dbReference>
<accession>A0A017SJ57</accession>
<keyword evidence="3" id="KW-1185">Reference proteome</keyword>
<dbReference type="AlphaFoldDB" id="A0A017SJ57"/>
<proteinExistence type="predicted"/>
<evidence type="ECO:0000313" key="3">
    <source>
        <dbReference type="Proteomes" id="UP000019804"/>
    </source>
</evidence>
<dbReference type="EMBL" id="KK088417">
    <property type="protein sequence ID" value="EYE96689.1"/>
    <property type="molecule type" value="Genomic_DNA"/>
</dbReference>
<name>A0A017SJ57_ASPRC</name>
<dbReference type="HOGENOM" id="CLU_2037571_0_0_1"/>
<feature type="region of interest" description="Disordered" evidence="1">
    <location>
        <begin position="95"/>
        <end position="114"/>
    </location>
</feature>